<evidence type="ECO:0000256" key="11">
    <source>
        <dbReference type="PROSITE-ProRule" id="PRU10144"/>
    </source>
</evidence>
<dbReference type="InterPro" id="IPR000531">
    <property type="entry name" value="Beta-barrel_TonB"/>
</dbReference>
<dbReference type="SUPFAM" id="SSF56935">
    <property type="entry name" value="Porins"/>
    <property type="match status" value="1"/>
</dbReference>
<evidence type="ECO:0000256" key="5">
    <source>
        <dbReference type="ARBA" id="ARBA00022692"/>
    </source>
</evidence>
<feature type="domain" description="TonB-dependent receptor plug" evidence="15">
    <location>
        <begin position="58"/>
        <end position="153"/>
    </location>
</feature>
<comment type="similarity">
    <text evidence="2 10 12">Belongs to the TonB-dependent receptor family.</text>
</comment>
<dbReference type="Gene3D" id="2.40.170.20">
    <property type="entry name" value="TonB-dependent receptor, beta-barrel domain"/>
    <property type="match status" value="1"/>
</dbReference>
<keyword evidence="7 12" id="KW-0798">TonB box</keyword>
<dbReference type="PANTHER" id="PTHR30069">
    <property type="entry name" value="TONB-DEPENDENT OUTER MEMBRANE RECEPTOR"/>
    <property type="match status" value="1"/>
</dbReference>
<feature type="domain" description="TonB-dependent receptor-like beta-barrel" evidence="14">
    <location>
        <begin position="258"/>
        <end position="652"/>
    </location>
</feature>
<evidence type="ECO:0000313" key="17">
    <source>
        <dbReference type="Proteomes" id="UP000663923"/>
    </source>
</evidence>
<dbReference type="InterPro" id="IPR039426">
    <property type="entry name" value="TonB-dep_rcpt-like"/>
</dbReference>
<keyword evidence="5 10" id="KW-0812">Transmembrane</keyword>
<proteinExistence type="inferred from homology"/>
<comment type="subcellular location">
    <subcellularLocation>
        <location evidence="1 10">Cell outer membrane</location>
        <topology evidence="1 10">Multi-pass membrane protein</topology>
    </subcellularLocation>
</comment>
<gene>
    <name evidence="16" type="ORF">J4G78_09095</name>
</gene>
<feature type="chain" id="PRO_5045187184" evidence="13">
    <location>
        <begin position="25"/>
        <end position="693"/>
    </location>
</feature>
<dbReference type="Pfam" id="PF07715">
    <property type="entry name" value="Plug"/>
    <property type="match status" value="1"/>
</dbReference>
<dbReference type="PROSITE" id="PS52016">
    <property type="entry name" value="TONB_DEPENDENT_REC_3"/>
    <property type="match status" value="1"/>
</dbReference>
<evidence type="ECO:0000256" key="9">
    <source>
        <dbReference type="ARBA" id="ARBA00023237"/>
    </source>
</evidence>
<reference evidence="16 17" key="1">
    <citation type="submission" date="2021-03" db="EMBL/GenBank/DDBJ databases">
        <title>Complete genome of Parasphingorhabdus_sp.JHSY0214.</title>
        <authorList>
            <person name="Yoo J.H."/>
            <person name="Bae J.W."/>
        </authorList>
    </citation>
    <scope>NUCLEOTIDE SEQUENCE [LARGE SCALE GENOMIC DNA]</scope>
    <source>
        <strain evidence="16 17">JHSY0214</strain>
    </source>
</reference>
<evidence type="ECO:0000256" key="6">
    <source>
        <dbReference type="ARBA" id="ARBA00022729"/>
    </source>
</evidence>
<evidence type="ECO:0000256" key="7">
    <source>
        <dbReference type="ARBA" id="ARBA00023077"/>
    </source>
</evidence>
<dbReference type="Pfam" id="PF00593">
    <property type="entry name" value="TonB_dep_Rec_b-barrel"/>
    <property type="match status" value="1"/>
</dbReference>
<evidence type="ECO:0000256" key="10">
    <source>
        <dbReference type="PROSITE-ProRule" id="PRU01360"/>
    </source>
</evidence>
<dbReference type="PROSITE" id="PS01156">
    <property type="entry name" value="TONB_DEPENDENT_REC_2"/>
    <property type="match status" value="1"/>
</dbReference>
<protein>
    <submittedName>
        <fullName evidence="16">TonB-dependent receptor</fullName>
    </submittedName>
</protein>
<dbReference type="InterPro" id="IPR012910">
    <property type="entry name" value="Plug_dom"/>
</dbReference>
<feature type="short sequence motif" description="TonB C-terminal box" evidence="11">
    <location>
        <begin position="676"/>
        <end position="693"/>
    </location>
</feature>
<keyword evidence="4 10" id="KW-1134">Transmembrane beta strand</keyword>
<evidence type="ECO:0000256" key="1">
    <source>
        <dbReference type="ARBA" id="ARBA00004571"/>
    </source>
</evidence>
<evidence type="ECO:0000256" key="2">
    <source>
        <dbReference type="ARBA" id="ARBA00009810"/>
    </source>
</evidence>
<dbReference type="InterPro" id="IPR036942">
    <property type="entry name" value="Beta-barrel_TonB_sf"/>
</dbReference>
<organism evidence="16 17">
    <name type="scientific">Parasphingorhabdus cellanae</name>
    <dbReference type="NCBI Taxonomy" id="2806553"/>
    <lineage>
        <taxon>Bacteria</taxon>
        <taxon>Pseudomonadati</taxon>
        <taxon>Pseudomonadota</taxon>
        <taxon>Alphaproteobacteria</taxon>
        <taxon>Sphingomonadales</taxon>
        <taxon>Sphingomonadaceae</taxon>
        <taxon>Parasphingorhabdus</taxon>
    </lineage>
</organism>
<sequence length="693" mass="76027">MRWHKLAILCAVSTAALSISPVHAQENGTDKADASQEQSERGGIEHEIVVVGKLTGVAIDREELDFLQANDLRDIFRKVPSVSVGGSLGIAQKIYVRGLEDSQINVTIDGAPQSGTLFHHIGRVNIEPELLETVELQAGAGEATAGFGAIGGALRFRTRDASDLLEPGRNFGGIVKAGWFSNDGYKLSATLYTKLIGDVGIVGSYVYSDRDEFKDGDGNNLRGTAAEQQLGFVKIGGDIGSGHSFSVSYEHRDEEGEFGARPNWPVLAGDTLFPAEATRQTIIGNYGYDSSDVISLEAIGYWTRAKFTLDRSDRWGLYGADIESYGFDARFRAQFSGHDIIFGAEHRSDSVASEYLADAAMWQPWAWDPNIGRFEETGDLFGVYLQDHWQIADPLLLSFGVRYDAYDLDVVTYDTGTKSDGLSFNIGADLEVLPGLTLNAGYAEAFRGKEIGDAFTLEHRPGRDILQPGLKPETVGNFEVGAAFERDGFTASAAYFDMKIKDVILDQLYRGPFPQDGVYYENIGDFTSEGIELRAAYRTGPFGISGFYNHYDSRINGNRINGYEQIALGNTMGDNWNLTASFDPSPSLGFEASLTRFEAVRDLEVLFRDAELGFVPATDLIDKPGYTVVDLFARWQPFDDGRLSLNAAVYNLFDKQYIAHASVGDYSGIPGYEIVSGLAEPGRNFRLTASYRF</sequence>
<evidence type="ECO:0000256" key="4">
    <source>
        <dbReference type="ARBA" id="ARBA00022452"/>
    </source>
</evidence>
<feature type="signal peptide" evidence="13">
    <location>
        <begin position="1"/>
        <end position="24"/>
    </location>
</feature>
<keyword evidence="6 13" id="KW-0732">Signal</keyword>
<keyword evidence="9 10" id="KW-0998">Cell outer membrane</keyword>
<evidence type="ECO:0000313" key="16">
    <source>
        <dbReference type="EMBL" id="QTD54455.1"/>
    </source>
</evidence>
<dbReference type="Gene3D" id="2.170.130.10">
    <property type="entry name" value="TonB-dependent receptor, plug domain"/>
    <property type="match status" value="1"/>
</dbReference>
<keyword evidence="17" id="KW-1185">Reference proteome</keyword>
<evidence type="ECO:0000259" key="15">
    <source>
        <dbReference type="Pfam" id="PF07715"/>
    </source>
</evidence>
<dbReference type="InterPro" id="IPR010917">
    <property type="entry name" value="TonB_rcpt_CS"/>
</dbReference>
<evidence type="ECO:0000259" key="14">
    <source>
        <dbReference type="Pfam" id="PF00593"/>
    </source>
</evidence>
<dbReference type="RefSeq" id="WP_207986289.1">
    <property type="nucleotide sequence ID" value="NZ_CP071794.1"/>
</dbReference>
<dbReference type="InterPro" id="IPR037066">
    <property type="entry name" value="Plug_dom_sf"/>
</dbReference>
<evidence type="ECO:0000256" key="8">
    <source>
        <dbReference type="ARBA" id="ARBA00023136"/>
    </source>
</evidence>
<evidence type="ECO:0000256" key="13">
    <source>
        <dbReference type="SAM" id="SignalP"/>
    </source>
</evidence>
<evidence type="ECO:0000256" key="3">
    <source>
        <dbReference type="ARBA" id="ARBA00022448"/>
    </source>
</evidence>
<keyword evidence="3 10" id="KW-0813">Transport</keyword>
<dbReference type="CDD" id="cd01347">
    <property type="entry name" value="ligand_gated_channel"/>
    <property type="match status" value="1"/>
</dbReference>
<keyword evidence="16" id="KW-0675">Receptor</keyword>
<keyword evidence="8 10" id="KW-0472">Membrane</keyword>
<dbReference type="EMBL" id="CP071794">
    <property type="protein sequence ID" value="QTD54455.1"/>
    <property type="molecule type" value="Genomic_DNA"/>
</dbReference>
<accession>A0ABX7T103</accession>
<dbReference type="Proteomes" id="UP000663923">
    <property type="component" value="Chromosome"/>
</dbReference>
<name>A0ABX7T103_9SPHN</name>
<evidence type="ECO:0000256" key="12">
    <source>
        <dbReference type="RuleBase" id="RU003357"/>
    </source>
</evidence>
<dbReference type="PANTHER" id="PTHR30069:SF41">
    <property type="entry name" value="HEME_HEMOPEXIN UTILIZATION PROTEIN C"/>
    <property type="match status" value="1"/>
</dbReference>